<evidence type="ECO:0008006" key="3">
    <source>
        <dbReference type="Google" id="ProtNLM"/>
    </source>
</evidence>
<dbReference type="RefSeq" id="WP_054343472.1">
    <property type="nucleotide sequence ID" value="NZ_FTOE01000002.1"/>
</dbReference>
<keyword evidence="2" id="KW-1185">Reference proteome</keyword>
<evidence type="ECO:0000313" key="1">
    <source>
        <dbReference type="EMBL" id="SIS61471.1"/>
    </source>
</evidence>
<proteinExistence type="predicted"/>
<dbReference type="InterPro" id="IPR012663">
    <property type="entry name" value="CHP02450_Tryp"/>
</dbReference>
<name>A0A1N7KIM5_9GAMM</name>
<dbReference type="STRING" id="619304.SAMN05421760_102478"/>
<evidence type="ECO:0000313" key="2">
    <source>
        <dbReference type="Proteomes" id="UP000185999"/>
    </source>
</evidence>
<sequence>MHTLNPKKLKLSKWTAVKPLEREKHFLVTQLCEDDEQVITACVLEAVISRNEHTIDWHELQNESVWIQGWV</sequence>
<dbReference type="Pfam" id="PF09493">
    <property type="entry name" value="DUF2389"/>
    <property type="match status" value="1"/>
</dbReference>
<dbReference type="EMBL" id="FTOE01000002">
    <property type="protein sequence ID" value="SIS61471.1"/>
    <property type="molecule type" value="Genomic_DNA"/>
</dbReference>
<protein>
    <recommendedName>
        <fullName evidence="3">TIGR02450 family Trp-rich protein</fullName>
    </recommendedName>
</protein>
<dbReference type="AlphaFoldDB" id="A0A1N7KIM5"/>
<dbReference type="Proteomes" id="UP000185999">
    <property type="component" value="Unassembled WGS sequence"/>
</dbReference>
<reference evidence="2" key="1">
    <citation type="submission" date="2017-01" db="EMBL/GenBank/DDBJ databases">
        <authorList>
            <person name="Varghese N."/>
            <person name="Submissions S."/>
        </authorList>
    </citation>
    <scope>NUCLEOTIDE SEQUENCE [LARGE SCALE GENOMIC DNA]</scope>
    <source>
        <strain evidence="2">DSM 22306</strain>
    </source>
</reference>
<accession>A0A1N7KIM5</accession>
<dbReference type="OrthoDB" id="5592973at2"/>
<dbReference type="NCBIfam" id="TIGR02450">
    <property type="entry name" value="TIGR02450 family Trp-rich protein"/>
    <property type="match status" value="1"/>
</dbReference>
<gene>
    <name evidence="1" type="ORF">SAMN05421760_102478</name>
</gene>
<organism evidence="1 2">
    <name type="scientific">Neptunomonas antarctica</name>
    <dbReference type="NCBI Taxonomy" id="619304"/>
    <lineage>
        <taxon>Bacteria</taxon>
        <taxon>Pseudomonadati</taxon>
        <taxon>Pseudomonadota</taxon>
        <taxon>Gammaproteobacteria</taxon>
        <taxon>Oceanospirillales</taxon>
        <taxon>Oceanospirillaceae</taxon>
        <taxon>Neptunomonas</taxon>
    </lineage>
</organism>